<accession>A0A6M0JT25</accession>
<proteinExistence type="predicted"/>
<feature type="signal peptide" evidence="1">
    <location>
        <begin position="1"/>
        <end position="25"/>
    </location>
</feature>
<dbReference type="InterPro" id="IPR012336">
    <property type="entry name" value="Thioredoxin-like_fold"/>
</dbReference>
<dbReference type="Pfam" id="PF13098">
    <property type="entry name" value="Thioredoxin_2"/>
    <property type="match status" value="2"/>
</dbReference>
<dbReference type="EMBL" id="JAAIJQ010000004">
    <property type="protein sequence ID" value="NEV60676.1"/>
    <property type="molecule type" value="Genomic_DNA"/>
</dbReference>
<dbReference type="AlphaFoldDB" id="A0A6M0JT25"/>
<evidence type="ECO:0000256" key="1">
    <source>
        <dbReference type="SAM" id="SignalP"/>
    </source>
</evidence>
<feature type="domain" description="Thioredoxin-like fold" evidence="2">
    <location>
        <begin position="59"/>
        <end position="161"/>
    </location>
</feature>
<evidence type="ECO:0000313" key="4">
    <source>
        <dbReference type="Proteomes" id="UP000483379"/>
    </source>
</evidence>
<feature type="chain" id="PRO_5026877740" evidence="1">
    <location>
        <begin position="26"/>
        <end position="348"/>
    </location>
</feature>
<keyword evidence="1" id="KW-0732">Signal</keyword>
<evidence type="ECO:0000313" key="3">
    <source>
        <dbReference type="EMBL" id="NEV60676.1"/>
    </source>
</evidence>
<dbReference type="InterPro" id="IPR036249">
    <property type="entry name" value="Thioredoxin-like_sf"/>
</dbReference>
<protein>
    <submittedName>
        <fullName evidence="3">Thioredoxin fold domain-containing protein</fullName>
    </submittedName>
</protein>
<reference evidence="3 4" key="1">
    <citation type="submission" date="2020-02" db="EMBL/GenBank/DDBJ databases">
        <title>Genome sequences of Thiorhodococcus mannitoliphagus and Thiorhodococcus minor, purple sulfur photosynthetic bacteria in the gammaproteobacterial family, Chromatiaceae.</title>
        <authorList>
            <person name="Aviles F.A."/>
            <person name="Meyer T.E."/>
            <person name="Kyndt J.A."/>
        </authorList>
    </citation>
    <scope>NUCLEOTIDE SEQUENCE [LARGE SCALE GENOMIC DNA]</scope>
    <source>
        <strain evidence="3 4">DSM 11518</strain>
    </source>
</reference>
<gene>
    <name evidence="3" type="ORF">G3446_02000</name>
</gene>
<dbReference type="RefSeq" id="WP_164450728.1">
    <property type="nucleotide sequence ID" value="NZ_JAAIJQ010000004.1"/>
</dbReference>
<dbReference type="SUPFAM" id="SSF52833">
    <property type="entry name" value="Thioredoxin-like"/>
    <property type="match status" value="2"/>
</dbReference>
<dbReference type="Proteomes" id="UP000483379">
    <property type="component" value="Unassembled WGS sequence"/>
</dbReference>
<organism evidence="3 4">
    <name type="scientific">Thiorhodococcus minor</name>
    <dbReference type="NCBI Taxonomy" id="57489"/>
    <lineage>
        <taxon>Bacteria</taxon>
        <taxon>Pseudomonadati</taxon>
        <taxon>Pseudomonadota</taxon>
        <taxon>Gammaproteobacteria</taxon>
        <taxon>Chromatiales</taxon>
        <taxon>Chromatiaceae</taxon>
        <taxon>Thiorhodococcus</taxon>
    </lineage>
</organism>
<keyword evidence="4" id="KW-1185">Reference proteome</keyword>
<feature type="domain" description="Thioredoxin-like fold" evidence="2">
    <location>
        <begin position="216"/>
        <end position="303"/>
    </location>
</feature>
<name>A0A6M0JT25_9GAMM</name>
<evidence type="ECO:0000259" key="2">
    <source>
        <dbReference type="Pfam" id="PF13098"/>
    </source>
</evidence>
<dbReference type="Gene3D" id="3.40.30.10">
    <property type="entry name" value="Glutaredoxin"/>
    <property type="match status" value="2"/>
</dbReference>
<comment type="caution">
    <text evidence="3">The sequence shown here is derived from an EMBL/GenBank/DDBJ whole genome shotgun (WGS) entry which is preliminary data.</text>
</comment>
<sequence length="348" mass="38540">MNVARFRRVLFLVILWAASLGGSLAGDFEDAAIMHIAYPEWFKESFLELPEDIEEAIAAGKRGVMVLFTTEGCSYCAEFIRTSLGEASLAERVQAQFDAIGLEIFSDAEMVAPDGSQLRVKAFADRAGAGFAPTLLFYGEGGELLYRGVGYQDPERFASVLDYLGGHQQEGQSFRDFVIARSAGLQSPSEGYRLAPDPLFSPPPYALDRSRMPADRPLLVIFETHGCEPCAGMHQEVLALPEVRALLGRFDVVRLDAEGADTPVLTPDGRRTTAAAWFAETGLTGLPALLFFEEQGLEVLRTDALVLRQRMVNALMYTLERAYDKDWTYQRFARSKALERIEGEEAQE</sequence>